<gene>
    <name evidence="3" type="ORF">GCM10023167_21990</name>
</gene>
<keyword evidence="4" id="KW-1185">Reference proteome</keyword>
<evidence type="ECO:0000313" key="3">
    <source>
        <dbReference type="EMBL" id="GAA4393194.1"/>
    </source>
</evidence>
<proteinExistence type="predicted"/>
<protein>
    <submittedName>
        <fullName evidence="3">Uncharacterized protein</fullName>
    </submittedName>
</protein>
<feature type="region of interest" description="Disordered" evidence="1">
    <location>
        <begin position="37"/>
        <end position="67"/>
    </location>
</feature>
<keyword evidence="2" id="KW-0812">Transmembrane</keyword>
<feature type="compositionally biased region" description="Low complexity" evidence="1">
    <location>
        <begin position="41"/>
        <end position="59"/>
    </location>
</feature>
<dbReference type="EMBL" id="BAABGL010000017">
    <property type="protein sequence ID" value="GAA4393194.1"/>
    <property type="molecule type" value="Genomic_DNA"/>
</dbReference>
<feature type="transmembrane region" description="Helical" evidence="2">
    <location>
        <begin position="6"/>
        <end position="29"/>
    </location>
</feature>
<evidence type="ECO:0000313" key="4">
    <source>
        <dbReference type="Proteomes" id="UP001500642"/>
    </source>
</evidence>
<keyword evidence="2" id="KW-0472">Membrane</keyword>
<keyword evidence="2" id="KW-1133">Transmembrane helix</keyword>
<comment type="caution">
    <text evidence="3">The sequence shown here is derived from an EMBL/GenBank/DDBJ whole genome shotgun (WGS) entry which is preliminary data.</text>
</comment>
<evidence type="ECO:0000256" key="2">
    <source>
        <dbReference type="SAM" id="Phobius"/>
    </source>
</evidence>
<organism evidence="3 4">
    <name type="scientific">Brevibacterium pityocampae</name>
    <dbReference type="NCBI Taxonomy" id="506594"/>
    <lineage>
        <taxon>Bacteria</taxon>
        <taxon>Bacillati</taxon>
        <taxon>Actinomycetota</taxon>
        <taxon>Actinomycetes</taxon>
        <taxon>Micrococcales</taxon>
        <taxon>Brevibacteriaceae</taxon>
        <taxon>Brevibacterium</taxon>
    </lineage>
</organism>
<name>A0ABP8JMG7_9MICO</name>
<dbReference type="RefSeq" id="WP_137319169.1">
    <property type="nucleotide sequence ID" value="NZ_BAABGL010000017.1"/>
</dbReference>
<dbReference type="Proteomes" id="UP001500642">
    <property type="component" value="Unassembled WGS sequence"/>
</dbReference>
<sequence length="67" mass="6695">MFGLPAVTTAVLIGIPLFWVLYTIGFLVVSRNWAREDADTDAPGGPSAPAGPGTPAGPAGATGGDVR</sequence>
<reference evidence="4" key="1">
    <citation type="journal article" date="2019" name="Int. J. Syst. Evol. Microbiol.">
        <title>The Global Catalogue of Microorganisms (GCM) 10K type strain sequencing project: providing services to taxonomists for standard genome sequencing and annotation.</title>
        <authorList>
            <consortium name="The Broad Institute Genomics Platform"/>
            <consortium name="The Broad Institute Genome Sequencing Center for Infectious Disease"/>
            <person name="Wu L."/>
            <person name="Ma J."/>
        </authorList>
    </citation>
    <scope>NUCLEOTIDE SEQUENCE [LARGE SCALE GENOMIC DNA]</scope>
    <source>
        <strain evidence="4">JCM 17808</strain>
    </source>
</reference>
<accession>A0ABP8JMG7</accession>
<evidence type="ECO:0000256" key="1">
    <source>
        <dbReference type="SAM" id="MobiDB-lite"/>
    </source>
</evidence>